<evidence type="ECO:0000313" key="3">
    <source>
        <dbReference type="EMBL" id="KRZ39500.1"/>
    </source>
</evidence>
<evidence type="ECO:0000313" key="4">
    <source>
        <dbReference type="Proteomes" id="UP000054826"/>
    </source>
</evidence>
<organism evidence="3 4">
    <name type="scientific">Trichinella pseudospiralis</name>
    <name type="common">Parasitic roundworm</name>
    <dbReference type="NCBI Taxonomy" id="6337"/>
    <lineage>
        <taxon>Eukaryota</taxon>
        <taxon>Metazoa</taxon>
        <taxon>Ecdysozoa</taxon>
        <taxon>Nematoda</taxon>
        <taxon>Enoplea</taxon>
        <taxon>Dorylaimia</taxon>
        <taxon>Trichinellida</taxon>
        <taxon>Trichinellidae</taxon>
        <taxon>Trichinella</taxon>
    </lineage>
</organism>
<comment type="caution">
    <text evidence="3">The sequence shown here is derived from an EMBL/GenBank/DDBJ whole genome shotgun (WGS) entry which is preliminary data.</text>
</comment>
<evidence type="ECO:0000256" key="1">
    <source>
        <dbReference type="SAM" id="Phobius"/>
    </source>
</evidence>
<evidence type="ECO:0000256" key="2">
    <source>
        <dbReference type="SAM" id="SignalP"/>
    </source>
</evidence>
<dbReference type="AlphaFoldDB" id="A0A0V1JX03"/>
<feature type="transmembrane region" description="Helical" evidence="1">
    <location>
        <begin position="27"/>
        <end position="46"/>
    </location>
</feature>
<keyword evidence="1" id="KW-0812">Transmembrane</keyword>
<feature type="signal peptide" evidence="2">
    <location>
        <begin position="1"/>
        <end position="20"/>
    </location>
</feature>
<accession>A0A0V1JX03</accession>
<gene>
    <name evidence="3" type="ORF">T4C_1871</name>
</gene>
<keyword evidence="2" id="KW-0732">Signal</keyword>
<reference evidence="3 4" key="1">
    <citation type="submission" date="2015-01" db="EMBL/GenBank/DDBJ databases">
        <title>Evolution of Trichinella species and genotypes.</title>
        <authorList>
            <person name="Korhonen P.K."/>
            <person name="Edoardo P."/>
            <person name="Giuseppe L.R."/>
            <person name="Gasser R.B."/>
        </authorList>
    </citation>
    <scope>NUCLEOTIDE SEQUENCE [LARGE SCALE GENOMIC DNA]</scope>
    <source>
        <strain evidence="3">ISS176</strain>
    </source>
</reference>
<sequence length="235" mass="26927">MDLLVILLCIFTITCHSSTATRQLIFPAGFTVIMCRRLIVVIGYFAKQMMTNGHRLVEHKNPSIVPFYWCNRIIFTEPLGDLAAVKGISIVGSEVNYQLSNSGYIRILLGISNVPFLVTITNGRAKSICTKTVACYIKFEKWQQGLHSWIKDDKGCGMLYTLAQTGYFVKECYALYYLWSLLVMPDFLTDLTSRATNRLCTILVLISLLQYNFKEVLLWQRDFLNSDFQLFTTNH</sequence>
<keyword evidence="1" id="KW-0472">Membrane</keyword>
<protein>
    <submittedName>
        <fullName evidence="3">Uncharacterized protein</fullName>
    </submittedName>
</protein>
<proteinExistence type="predicted"/>
<keyword evidence="1" id="KW-1133">Transmembrane helix</keyword>
<dbReference type="EMBL" id="JYDV01000035">
    <property type="protein sequence ID" value="KRZ39500.1"/>
    <property type="molecule type" value="Genomic_DNA"/>
</dbReference>
<dbReference type="Proteomes" id="UP000054826">
    <property type="component" value="Unassembled WGS sequence"/>
</dbReference>
<name>A0A0V1JX03_TRIPS</name>
<feature type="chain" id="PRO_5006880743" evidence="2">
    <location>
        <begin position="21"/>
        <end position="235"/>
    </location>
</feature>